<feature type="region of interest" description="Disordered" evidence="1">
    <location>
        <begin position="1"/>
        <end position="48"/>
    </location>
</feature>
<organism evidence="2 3">
    <name type="scientific">Chiloscyllium punctatum</name>
    <name type="common">Brownbanded bambooshark</name>
    <name type="synonym">Hemiscyllium punctatum</name>
    <dbReference type="NCBI Taxonomy" id="137246"/>
    <lineage>
        <taxon>Eukaryota</taxon>
        <taxon>Metazoa</taxon>
        <taxon>Chordata</taxon>
        <taxon>Craniata</taxon>
        <taxon>Vertebrata</taxon>
        <taxon>Chondrichthyes</taxon>
        <taxon>Elasmobranchii</taxon>
        <taxon>Galeomorphii</taxon>
        <taxon>Galeoidea</taxon>
        <taxon>Orectolobiformes</taxon>
        <taxon>Hemiscylliidae</taxon>
        <taxon>Chiloscyllium</taxon>
    </lineage>
</organism>
<accession>A0A401RUQ0</accession>
<name>A0A401RUQ0_CHIPU</name>
<proteinExistence type="predicted"/>
<sequence>MIDSAVAATSIKRQSVYSEQEGGSEERNSANMPGRPESAGGRALPGADRVRDQRAAAAIAAPRSRRWPFADVQLCAQSASSGPKSRVPALARGSCDCQRALLTALKCIFLRVVVDHG</sequence>
<gene>
    <name evidence="2" type="ORF">chiPu_0000226</name>
</gene>
<reference evidence="2 3" key="1">
    <citation type="journal article" date="2018" name="Nat. Ecol. Evol.">
        <title>Shark genomes provide insights into elasmobranch evolution and the origin of vertebrates.</title>
        <authorList>
            <person name="Hara Y"/>
            <person name="Yamaguchi K"/>
            <person name="Onimaru K"/>
            <person name="Kadota M"/>
            <person name="Koyanagi M"/>
            <person name="Keeley SD"/>
            <person name="Tatsumi K"/>
            <person name="Tanaka K"/>
            <person name="Motone F"/>
            <person name="Kageyama Y"/>
            <person name="Nozu R"/>
            <person name="Adachi N"/>
            <person name="Nishimura O"/>
            <person name="Nakagawa R"/>
            <person name="Tanegashima C"/>
            <person name="Kiyatake I"/>
            <person name="Matsumoto R"/>
            <person name="Murakumo K"/>
            <person name="Nishida K"/>
            <person name="Terakita A"/>
            <person name="Kuratani S"/>
            <person name="Sato K"/>
            <person name="Hyodo S Kuraku.S."/>
        </authorList>
    </citation>
    <scope>NUCLEOTIDE SEQUENCE [LARGE SCALE GENOMIC DNA]</scope>
</reference>
<protein>
    <submittedName>
        <fullName evidence="2">Uncharacterized protein</fullName>
    </submittedName>
</protein>
<evidence type="ECO:0000313" key="3">
    <source>
        <dbReference type="Proteomes" id="UP000287033"/>
    </source>
</evidence>
<keyword evidence="3" id="KW-1185">Reference proteome</keyword>
<comment type="caution">
    <text evidence="2">The sequence shown here is derived from an EMBL/GenBank/DDBJ whole genome shotgun (WGS) entry which is preliminary data.</text>
</comment>
<dbReference type="EMBL" id="BEZZ01000003">
    <property type="protein sequence ID" value="GCC21841.1"/>
    <property type="molecule type" value="Genomic_DNA"/>
</dbReference>
<dbReference type="Proteomes" id="UP000287033">
    <property type="component" value="Unassembled WGS sequence"/>
</dbReference>
<dbReference type="AlphaFoldDB" id="A0A401RUQ0"/>
<evidence type="ECO:0000313" key="2">
    <source>
        <dbReference type="EMBL" id="GCC21841.1"/>
    </source>
</evidence>
<evidence type="ECO:0000256" key="1">
    <source>
        <dbReference type="SAM" id="MobiDB-lite"/>
    </source>
</evidence>